<dbReference type="Gene3D" id="3.30.160.60">
    <property type="entry name" value="Classic Zinc Finger"/>
    <property type="match status" value="1"/>
</dbReference>
<dbReference type="Pfam" id="PF00096">
    <property type="entry name" value="zf-C2H2"/>
    <property type="match status" value="1"/>
</dbReference>
<dbReference type="InterPro" id="IPR036236">
    <property type="entry name" value="Znf_C2H2_sf"/>
</dbReference>
<keyword evidence="1" id="KW-0479">Metal-binding</keyword>
<evidence type="ECO:0000256" key="1">
    <source>
        <dbReference type="PROSITE-ProRule" id="PRU00042"/>
    </source>
</evidence>
<dbReference type="EMBL" id="KZ678450">
    <property type="protein sequence ID" value="PSR84009.1"/>
    <property type="molecule type" value="Genomic_DNA"/>
</dbReference>
<evidence type="ECO:0000313" key="4">
    <source>
        <dbReference type="Proteomes" id="UP000241462"/>
    </source>
</evidence>
<reference evidence="3 4" key="1">
    <citation type="journal article" date="2018" name="Mycol. Prog.">
        <title>Coniella lustricola, a new species from submerged detritus.</title>
        <authorList>
            <person name="Raudabaugh D.B."/>
            <person name="Iturriaga T."/>
            <person name="Carver A."/>
            <person name="Mondo S."/>
            <person name="Pangilinan J."/>
            <person name="Lipzen A."/>
            <person name="He G."/>
            <person name="Amirebrahimi M."/>
            <person name="Grigoriev I.V."/>
            <person name="Miller A.N."/>
        </authorList>
    </citation>
    <scope>NUCLEOTIDE SEQUENCE [LARGE SCALE GENOMIC DNA]</scope>
    <source>
        <strain evidence="3 4">B22-T-1</strain>
    </source>
</reference>
<keyword evidence="4" id="KW-1185">Reference proteome</keyword>
<dbReference type="Proteomes" id="UP000241462">
    <property type="component" value="Unassembled WGS sequence"/>
</dbReference>
<dbReference type="PROSITE" id="PS50157">
    <property type="entry name" value="ZINC_FINGER_C2H2_2"/>
    <property type="match status" value="1"/>
</dbReference>
<sequence>SSTTLQTEASSIPARRFLCPEPGCGRSFGRKEHLNRHAKSHDLGHAHECSICGRRYAR</sequence>
<feature type="domain" description="C2H2-type" evidence="2">
    <location>
        <begin position="17"/>
        <end position="41"/>
    </location>
</feature>
<evidence type="ECO:0000259" key="2">
    <source>
        <dbReference type="PROSITE" id="PS50157"/>
    </source>
</evidence>
<dbReference type="PROSITE" id="PS00028">
    <property type="entry name" value="ZINC_FINGER_C2H2_1"/>
    <property type="match status" value="1"/>
</dbReference>
<dbReference type="AlphaFoldDB" id="A0A2T3A6Y2"/>
<keyword evidence="1" id="KW-0863">Zinc-finger</keyword>
<accession>A0A2T3A6Y2</accession>
<dbReference type="OrthoDB" id="4748970at2759"/>
<dbReference type="GO" id="GO:0008270">
    <property type="term" value="F:zinc ion binding"/>
    <property type="evidence" value="ECO:0007669"/>
    <property type="project" value="UniProtKB-KW"/>
</dbReference>
<feature type="non-terminal residue" evidence="3">
    <location>
        <position position="1"/>
    </location>
</feature>
<dbReference type="SUPFAM" id="SSF57667">
    <property type="entry name" value="beta-beta-alpha zinc fingers"/>
    <property type="match status" value="1"/>
</dbReference>
<feature type="non-terminal residue" evidence="3">
    <location>
        <position position="58"/>
    </location>
</feature>
<dbReference type="InterPro" id="IPR013087">
    <property type="entry name" value="Znf_C2H2_type"/>
</dbReference>
<gene>
    <name evidence="3" type="ORF">BD289DRAFT_333806</name>
</gene>
<dbReference type="SMART" id="SM00355">
    <property type="entry name" value="ZnF_C2H2"/>
    <property type="match status" value="1"/>
</dbReference>
<dbReference type="InParanoid" id="A0A2T3A6Y2"/>
<dbReference type="FunFam" id="3.30.160.60:FF:000511">
    <property type="entry name" value="zinc finger protein 692 isoform X2"/>
    <property type="match status" value="1"/>
</dbReference>
<protein>
    <recommendedName>
        <fullName evidence="2">C2H2-type domain-containing protein</fullName>
    </recommendedName>
</protein>
<name>A0A2T3A6Y2_9PEZI</name>
<proteinExistence type="predicted"/>
<organism evidence="3 4">
    <name type="scientific">Coniella lustricola</name>
    <dbReference type="NCBI Taxonomy" id="2025994"/>
    <lineage>
        <taxon>Eukaryota</taxon>
        <taxon>Fungi</taxon>
        <taxon>Dikarya</taxon>
        <taxon>Ascomycota</taxon>
        <taxon>Pezizomycotina</taxon>
        <taxon>Sordariomycetes</taxon>
        <taxon>Sordariomycetidae</taxon>
        <taxon>Diaporthales</taxon>
        <taxon>Schizoparmaceae</taxon>
        <taxon>Coniella</taxon>
    </lineage>
</organism>
<evidence type="ECO:0000313" key="3">
    <source>
        <dbReference type="EMBL" id="PSR84009.1"/>
    </source>
</evidence>
<dbReference type="STRING" id="2025994.A0A2T3A6Y2"/>
<keyword evidence="1" id="KW-0862">Zinc</keyword>